<evidence type="ECO:0000256" key="13">
    <source>
        <dbReference type="ARBA" id="ARBA00022840"/>
    </source>
</evidence>
<keyword evidence="11 21" id="KW-0547">Nucleotide-binding</keyword>
<evidence type="ECO:0000256" key="20">
    <source>
        <dbReference type="ARBA" id="ARBA00048679"/>
    </source>
</evidence>
<dbReference type="SMART" id="SM00220">
    <property type="entry name" value="S_TKc"/>
    <property type="match status" value="2"/>
</dbReference>
<dbReference type="Gene3D" id="2.10.25.10">
    <property type="entry name" value="Laminin"/>
    <property type="match status" value="1"/>
</dbReference>
<comment type="catalytic activity">
    <reaction evidence="19">
        <text>L-threonyl-[protein] + ATP = O-phospho-L-threonyl-[protein] + ADP + H(+)</text>
        <dbReference type="Rhea" id="RHEA:46608"/>
        <dbReference type="Rhea" id="RHEA-COMP:11060"/>
        <dbReference type="Rhea" id="RHEA-COMP:11605"/>
        <dbReference type="ChEBI" id="CHEBI:15378"/>
        <dbReference type="ChEBI" id="CHEBI:30013"/>
        <dbReference type="ChEBI" id="CHEBI:30616"/>
        <dbReference type="ChEBI" id="CHEBI:61977"/>
        <dbReference type="ChEBI" id="CHEBI:456216"/>
        <dbReference type="EC" id="2.7.11.1"/>
    </reaction>
</comment>
<evidence type="ECO:0000256" key="3">
    <source>
        <dbReference type="ARBA" id="ARBA00007449"/>
    </source>
</evidence>
<proteinExistence type="inferred from homology"/>
<dbReference type="Pfam" id="PF23106">
    <property type="entry name" value="EGF_Teneurin"/>
    <property type="match status" value="1"/>
</dbReference>
<dbReference type="GO" id="GO:0004674">
    <property type="term" value="F:protein serine/threonine kinase activity"/>
    <property type="evidence" value="ECO:0007669"/>
    <property type="project" value="UniProtKB-KW"/>
</dbReference>
<evidence type="ECO:0000256" key="23">
    <source>
        <dbReference type="SAM" id="Phobius"/>
    </source>
</evidence>
<feature type="region of interest" description="Disordered" evidence="22">
    <location>
        <begin position="1372"/>
        <end position="1405"/>
    </location>
</feature>
<keyword evidence="18" id="KW-0325">Glycoprotein</keyword>
<evidence type="ECO:0000256" key="9">
    <source>
        <dbReference type="ARBA" id="ARBA00022729"/>
    </source>
</evidence>
<evidence type="ECO:0000256" key="11">
    <source>
        <dbReference type="ARBA" id="ARBA00022741"/>
    </source>
</evidence>
<feature type="compositionally biased region" description="Basic and acidic residues" evidence="22">
    <location>
        <begin position="1378"/>
        <end position="1390"/>
    </location>
</feature>
<organism evidence="27 28">
    <name type="scientific">Acanthamoeba castellanii (strain ATCC 30010 / Neff)</name>
    <dbReference type="NCBI Taxonomy" id="1257118"/>
    <lineage>
        <taxon>Eukaryota</taxon>
        <taxon>Amoebozoa</taxon>
        <taxon>Discosea</taxon>
        <taxon>Longamoebia</taxon>
        <taxon>Centramoebida</taxon>
        <taxon>Acanthamoebidae</taxon>
        <taxon>Acanthamoeba</taxon>
    </lineage>
</organism>
<evidence type="ECO:0000256" key="10">
    <source>
        <dbReference type="ARBA" id="ARBA00022737"/>
    </source>
</evidence>
<feature type="binding site" evidence="21">
    <location>
        <position position="1463"/>
    </location>
    <ligand>
        <name>ATP</name>
        <dbReference type="ChEBI" id="CHEBI:30616"/>
    </ligand>
</feature>
<dbReference type="InterPro" id="IPR008271">
    <property type="entry name" value="Ser/Thr_kinase_AS"/>
</dbReference>
<dbReference type="RefSeq" id="XP_004335059.1">
    <property type="nucleotide sequence ID" value="XM_004335011.1"/>
</dbReference>
<dbReference type="InterPro" id="IPR011009">
    <property type="entry name" value="Kinase-like_dom_sf"/>
</dbReference>
<evidence type="ECO:0000256" key="22">
    <source>
        <dbReference type="SAM" id="MobiDB-lite"/>
    </source>
</evidence>
<evidence type="ECO:0000256" key="24">
    <source>
        <dbReference type="SAM" id="SignalP"/>
    </source>
</evidence>
<feature type="binding site" evidence="21">
    <location>
        <position position="833"/>
    </location>
    <ligand>
        <name>ATP</name>
        <dbReference type="ChEBI" id="CHEBI:30616"/>
    </ligand>
</feature>
<comment type="catalytic activity">
    <reaction evidence="20">
        <text>L-seryl-[protein] + ATP = O-phospho-L-seryl-[protein] + ADP + H(+)</text>
        <dbReference type="Rhea" id="RHEA:17989"/>
        <dbReference type="Rhea" id="RHEA-COMP:9863"/>
        <dbReference type="Rhea" id="RHEA-COMP:11604"/>
        <dbReference type="ChEBI" id="CHEBI:15378"/>
        <dbReference type="ChEBI" id="CHEBI:29999"/>
        <dbReference type="ChEBI" id="CHEBI:30616"/>
        <dbReference type="ChEBI" id="CHEBI:83421"/>
        <dbReference type="ChEBI" id="CHEBI:456216"/>
        <dbReference type="EC" id="2.7.11.1"/>
    </reaction>
</comment>
<keyword evidence="16 23" id="KW-0472">Membrane</keyword>
<dbReference type="SUPFAM" id="SSF56112">
    <property type="entry name" value="Protein kinase-like (PK-like)"/>
    <property type="match status" value="2"/>
</dbReference>
<feature type="transmembrane region" description="Helical" evidence="23">
    <location>
        <begin position="760"/>
        <end position="789"/>
    </location>
</feature>
<dbReference type="InterPro" id="IPR001054">
    <property type="entry name" value="A/G_cyclase"/>
</dbReference>
<dbReference type="PROSITE" id="PS50011">
    <property type="entry name" value="PROTEIN_KINASE_DOM"/>
    <property type="match status" value="2"/>
</dbReference>
<comment type="similarity">
    <text evidence="2">Belongs to the protein kinase superfamily. TKL Ser/Thr protein kinase family.</text>
</comment>
<keyword evidence="28" id="KW-1185">Reference proteome</keyword>
<evidence type="ECO:0000256" key="18">
    <source>
        <dbReference type="ARBA" id="ARBA00023180"/>
    </source>
</evidence>
<dbReference type="InterPro" id="IPR029787">
    <property type="entry name" value="Nucleotide_cyclase"/>
</dbReference>
<comment type="similarity">
    <text evidence="3">Belongs to the integrin beta chain family.</text>
</comment>
<dbReference type="PROSITE" id="PS01186">
    <property type="entry name" value="EGF_2"/>
    <property type="match status" value="1"/>
</dbReference>
<dbReference type="InterPro" id="IPR000742">
    <property type="entry name" value="EGF"/>
</dbReference>
<dbReference type="GeneID" id="14913356"/>
<dbReference type="Gene3D" id="3.30.200.20">
    <property type="entry name" value="Phosphorylase Kinase, domain 1"/>
    <property type="match status" value="2"/>
</dbReference>
<dbReference type="Gene3D" id="1.10.510.10">
    <property type="entry name" value="Transferase(Phosphotransferase) domain 1"/>
    <property type="match status" value="2"/>
</dbReference>
<dbReference type="SMART" id="SM00044">
    <property type="entry name" value="CYCc"/>
    <property type="match status" value="1"/>
</dbReference>
<evidence type="ECO:0000256" key="6">
    <source>
        <dbReference type="ARBA" id="ARBA00022536"/>
    </source>
</evidence>
<dbReference type="GO" id="GO:0035556">
    <property type="term" value="P:intracellular signal transduction"/>
    <property type="evidence" value="ECO:0007669"/>
    <property type="project" value="InterPro"/>
</dbReference>
<reference evidence="27 28" key="1">
    <citation type="journal article" date="2013" name="Genome Biol.">
        <title>Genome of Acanthamoeba castellanii highlights extensive lateral gene transfer and early evolution of tyrosine kinase signaling.</title>
        <authorList>
            <person name="Clarke M."/>
            <person name="Lohan A.J."/>
            <person name="Liu B."/>
            <person name="Lagkouvardos I."/>
            <person name="Roy S."/>
            <person name="Zafar N."/>
            <person name="Bertelli C."/>
            <person name="Schilde C."/>
            <person name="Kianianmomeni A."/>
            <person name="Burglin T.R."/>
            <person name="Frech C."/>
            <person name="Turcotte B."/>
            <person name="Kopec K.O."/>
            <person name="Synnott J.M."/>
            <person name="Choo C."/>
            <person name="Paponov I."/>
            <person name="Finkler A."/>
            <person name="Soon Heng Tan C."/>
            <person name="Hutchins A.P."/>
            <person name="Weinmeier T."/>
            <person name="Rattei T."/>
            <person name="Chu J.S."/>
            <person name="Gimenez G."/>
            <person name="Irimia M."/>
            <person name="Rigden D.J."/>
            <person name="Fitzpatrick D.A."/>
            <person name="Lorenzo-Morales J."/>
            <person name="Bateman A."/>
            <person name="Chiu C.H."/>
            <person name="Tang P."/>
            <person name="Hegemann P."/>
            <person name="Fromm H."/>
            <person name="Raoult D."/>
            <person name="Greub G."/>
            <person name="Miranda-Saavedra D."/>
            <person name="Chen N."/>
            <person name="Nash P."/>
            <person name="Ginger M.L."/>
            <person name="Horn M."/>
            <person name="Schaap P."/>
            <person name="Caler L."/>
            <person name="Loftus B."/>
        </authorList>
    </citation>
    <scope>NUCLEOTIDE SEQUENCE [LARGE SCALE GENOMIC DNA]</scope>
    <source>
        <strain evidence="27 28">Neff</strain>
    </source>
</reference>
<evidence type="ECO:0000256" key="14">
    <source>
        <dbReference type="ARBA" id="ARBA00022989"/>
    </source>
</evidence>
<dbReference type="PANTHER" id="PTHR44329:SF298">
    <property type="entry name" value="MIXED LINEAGE KINASE DOMAIN-LIKE PROTEIN"/>
    <property type="match status" value="1"/>
</dbReference>
<dbReference type="EC" id="2.7.11.1" evidence="4"/>
<dbReference type="OrthoDB" id="4062651at2759"/>
<evidence type="ECO:0000256" key="15">
    <source>
        <dbReference type="ARBA" id="ARBA00023037"/>
    </source>
</evidence>
<dbReference type="PROSITE" id="PS00107">
    <property type="entry name" value="PROTEIN_KINASE_ATP"/>
    <property type="match status" value="2"/>
</dbReference>
<name>L8GLH1_ACACF</name>
<feature type="domain" description="Protein kinase" evidence="25">
    <location>
        <begin position="806"/>
        <end position="1072"/>
    </location>
</feature>
<evidence type="ECO:0000256" key="17">
    <source>
        <dbReference type="ARBA" id="ARBA00023157"/>
    </source>
</evidence>
<dbReference type="CDD" id="cd07302">
    <property type="entry name" value="CHD"/>
    <property type="match status" value="1"/>
</dbReference>
<dbReference type="PROSITE" id="PS00108">
    <property type="entry name" value="PROTEIN_KINASE_ST"/>
    <property type="match status" value="2"/>
</dbReference>
<sequence>MRCGSATTVTLSWVLPFVLLLLGTTASASGAVTLYGVGEYSLVGALSSVASSYSYHRDTVSVAYVGTPNVSTVLLAFTARYSQYGALDSQIDEDMLAADTLQLPIFGSGIVFNYNLGPSTPTQPLVFDAETMGRIWSGDITKWNDSAIASLNEDIDTPLPGDDIILCWGSTTEESITQTFKRGLRAMSPEFDAALTAANDDLGSLPPILAGRGIAIATNSSGRINCTQATEYSLTYSDWASALKYPNNARMRNKAGKDVAISVTSLQAAMKDFQVLLQDGDLLIPLFDGEGDSSYPFAYMSTVLIVKEGNQSDCTIPQEMTQYLSWIYTNQHVSDHMSTQGWAPLTVAYRKMIIDVLGIVTCDDEEVLTTAYLIGEGTSRPALSDLAGQYPSSTVTQKYFTSDMATAIVDMKQGAIDYADVTTGVTGAQLVGAEEANMDIVPVLGYAVFPCYNIPALRFHPLSLNLTLEIWAGIYLNQITTWNHPSIVAINPAFASILSALPINITVMLGTDPSPLTRMVTTVLSDASPDFNSTVGVVETPDTYTVAGVVNRTEAVAGAESALAAKMNGIINTFAALSSGQLATAKSVRMAALYNPTTGNYVVPSTASIQSAMRDHDNESLIHLFLGARNSYCKRHSYPLVMYDILLISKNSSDCSKAAALSDWIYWTQSDSAARKVAERNGVVLTSDVTVWKRMMLKAVTGMTCNGLKVSSIAGCVADSTLCSDRGRCISNACECDAGWTGTYCETSINTSSSGSDSTVLAAILGSVLPAVLLVVILLAVLVLVLVMLARRKRSKDAWEIDTNELEMAETLGAGGYGEVFRAKWRGTEVAVKMMSARDSLLTKDMQRNFAEEVRVMTALRHPNVVLFMAACTKPPNMCIVMEFMGLGSLYELLHNELIPELPIALKVKMAYQAAKGMHFLHSSGIVHRDLKSLNLLLDNKWNVKVSDFGLTKFKEESKNSGLGQNALQGSIHWTAPEVLNENPDIDLILADVYSFGIVLWELLTREQPFAGMSPAAVAVAVIRDNLRPTLPEIDAVETTPEYVELLTSCWHADPTIRPTFLEIMTRLSAMIGDSSSTMYSKTTSSSSSSSGPQVAVARPGMDASWTLPSSVTATSSSSGSGNSRSKDYSGKLGAAVAAGGVRAPEGEVTIVFTDITRAASLWEFDAAAMKDATMMHNDALRALLKQHSGYEVVFIRDRNSGEGSFCLAFQSTEDALIWCMEAQQTLNKLEWPEALLEHPGAAEEWGDTDDRVLFRGLRVRMGVHVGIPKVVRDPMTRRVEYIGAVVNTAARITAITHGGQILVSHHAALRVQHSELVREKNRLACLGKFEMLDSEPEGAKLYELKARGLEGRFFGGVSKDNELVPEALRRNARKQQHAMDRSPSQRELDASFASSAGSNDSDEAQTAVGEGMMFKEDNFLTSANLCRWVLDFNEIALGKQIGSGSYGMVYRGKWKGVEVAVKRFIKQKLDERRMLEFRAEMAFLSELHHPNIVLFIGACVKRPNLCIVTEFVKQGSLKEILITNSIKLTWSQKLGLLRSAALGINYLHSLHPVIVHRDLKPSNLLVDENWNVKVADFGFARIKEENVTMTRCGTPCWTAPEVIRGEKYSEKADVFSFGVIMWEVLTRKQPYAGRNFMGVSLDVLEGRRPQIPPDTPQDFKKMIKRCWHGTADKRPAMEEVIGFLDSILAGDASAADKV</sequence>
<evidence type="ECO:0000256" key="8">
    <source>
        <dbReference type="ARBA" id="ARBA00022692"/>
    </source>
</evidence>
<dbReference type="EMBL" id="KB008103">
    <property type="protein sequence ID" value="ELR13046.1"/>
    <property type="molecule type" value="Genomic_DNA"/>
</dbReference>
<dbReference type="Pfam" id="PF12849">
    <property type="entry name" value="PBP_like_2"/>
    <property type="match status" value="1"/>
</dbReference>
<keyword evidence="15" id="KW-0401">Integrin</keyword>
<dbReference type="Pfam" id="PF07714">
    <property type="entry name" value="PK_Tyr_Ser-Thr"/>
    <property type="match status" value="2"/>
</dbReference>
<dbReference type="PROSITE" id="PS00022">
    <property type="entry name" value="EGF_1"/>
    <property type="match status" value="1"/>
</dbReference>
<evidence type="ECO:0000256" key="5">
    <source>
        <dbReference type="ARBA" id="ARBA00022527"/>
    </source>
</evidence>
<evidence type="ECO:0000313" key="28">
    <source>
        <dbReference type="Proteomes" id="UP000011083"/>
    </source>
</evidence>
<dbReference type="FunFam" id="2.10.25.10:FF:000036">
    <property type="entry name" value="Integrin beta"/>
    <property type="match status" value="1"/>
</dbReference>
<dbReference type="Proteomes" id="UP000011083">
    <property type="component" value="Unassembled WGS sequence"/>
</dbReference>
<feature type="domain" description="Guanylate cyclase" evidence="26">
    <location>
        <begin position="1150"/>
        <end position="1294"/>
    </location>
</feature>
<keyword evidence="8 23" id="KW-0812">Transmembrane</keyword>
<dbReference type="SUPFAM" id="SSF57196">
    <property type="entry name" value="EGF/Laminin"/>
    <property type="match status" value="1"/>
</dbReference>
<keyword evidence="17" id="KW-1015">Disulfide bond</keyword>
<keyword evidence="14 23" id="KW-1133">Transmembrane helix</keyword>
<keyword evidence="12 27" id="KW-0418">Kinase</keyword>
<evidence type="ECO:0000256" key="12">
    <source>
        <dbReference type="ARBA" id="ARBA00022777"/>
    </source>
</evidence>
<feature type="compositionally biased region" description="Low complexity" evidence="22">
    <location>
        <begin position="1110"/>
        <end position="1124"/>
    </location>
</feature>
<dbReference type="GO" id="GO:0007229">
    <property type="term" value="P:integrin-mediated signaling pathway"/>
    <property type="evidence" value="ECO:0007669"/>
    <property type="project" value="UniProtKB-KW"/>
</dbReference>
<accession>L8GLH1</accession>
<dbReference type="InterPro" id="IPR017441">
    <property type="entry name" value="Protein_kinase_ATP_BS"/>
</dbReference>
<dbReference type="SUPFAM" id="SSF53850">
    <property type="entry name" value="Periplasmic binding protein-like II"/>
    <property type="match status" value="2"/>
</dbReference>
<evidence type="ECO:0000256" key="19">
    <source>
        <dbReference type="ARBA" id="ARBA00047899"/>
    </source>
</evidence>
<dbReference type="PRINTS" id="PR00109">
    <property type="entry name" value="TYRKINASE"/>
</dbReference>
<dbReference type="InterPro" id="IPR024370">
    <property type="entry name" value="PBP_domain"/>
</dbReference>
<dbReference type="InterPro" id="IPR051681">
    <property type="entry name" value="Ser/Thr_Kinases-Pseudokinases"/>
</dbReference>
<dbReference type="KEGG" id="acan:ACA1_097300"/>
<keyword evidence="6" id="KW-0245">EGF-like domain</keyword>
<evidence type="ECO:0000256" key="2">
    <source>
        <dbReference type="ARBA" id="ARBA00005843"/>
    </source>
</evidence>
<evidence type="ECO:0000256" key="21">
    <source>
        <dbReference type="PROSITE-ProRule" id="PRU10141"/>
    </source>
</evidence>
<dbReference type="Gene3D" id="3.30.70.1230">
    <property type="entry name" value="Nucleotide cyclase"/>
    <property type="match status" value="1"/>
</dbReference>
<comment type="subcellular location">
    <subcellularLocation>
        <location evidence="1">Membrane</location>
        <topology evidence="1">Single-pass type I membrane protein</topology>
    </subcellularLocation>
</comment>
<evidence type="ECO:0000256" key="1">
    <source>
        <dbReference type="ARBA" id="ARBA00004479"/>
    </source>
</evidence>
<feature type="region of interest" description="Disordered" evidence="22">
    <location>
        <begin position="1079"/>
        <end position="1098"/>
    </location>
</feature>
<dbReference type="PROSITE" id="PS50125">
    <property type="entry name" value="GUANYLATE_CYCLASE_2"/>
    <property type="match status" value="1"/>
</dbReference>
<dbReference type="SUPFAM" id="SSF55073">
    <property type="entry name" value="Nucleotide cyclase"/>
    <property type="match status" value="1"/>
</dbReference>
<gene>
    <name evidence="27" type="ORF">ACA1_097300</name>
</gene>
<feature type="domain" description="Protein kinase" evidence="25">
    <location>
        <begin position="1436"/>
        <end position="1689"/>
    </location>
</feature>
<feature type="chain" id="PRO_5003990183" description="non-specific serine/threonine protein kinase" evidence="24">
    <location>
        <begin position="31"/>
        <end position="1699"/>
    </location>
</feature>
<evidence type="ECO:0000256" key="7">
    <source>
        <dbReference type="ARBA" id="ARBA00022679"/>
    </source>
</evidence>
<keyword evidence="10" id="KW-0677">Repeat</keyword>
<evidence type="ECO:0000256" key="4">
    <source>
        <dbReference type="ARBA" id="ARBA00012513"/>
    </source>
</evidence>
<feature type="region of interest" description="Disordered" evidence="22">
    <location>
        <begin position="1108"/>
        <end position="1129"/>
    </location>
</feature>
<evidence type="ECO:0000256" key="16">
    <source>
        <dbReference type="ARBA" id="ARBA00023136"/>
    </source>
</evidence>
<keyword evidence="5" id="KW-0723">Serine/threonine-protein kinase</keyword>
<dbReference type="GO" id="GO:0009190">
    <property type="term" value="P:cyclic nucleotide biosynthetic process"/>
    <property type="evidence" value="ECO:0007669"/>
    <property type="project" value="InterPro"/>
</dbReference>
<evidence type="ECO:0000259" key="25">
    <source>
        <dbReference type="PROSITE" id="PS50011"/>
    </source>
</evidence>
<dbReference type="InterPro" id="IPR000719">
    <property type="entry name" value="Prot_kinase_dom"/>
</dbReference>
<dbReference type="Pfam" id="PF00211">
    <property type="entry name" value="Guanylate_cyc"/>
    <property type="match status" value="1"/>
</dbReference>
<feature type="compositionally biased region" description="Low complexity" evidence="22">
    <location>
        <begin position="1079"/>
        <end position="1091"/>
    </location>
</feature>
<dbReference type="FunFam" id="3.30.200.20:FF:000060">
    <property type="entry name" value="Serine/threonine-protein kinase isoform 1"/>
    <property type="match status" value="2"/>
</dbReference>
<feature type="signal peptide" evidence="24">
    <location>
        <begin position="1"/>
        <end position="30"/>
    </location>
</feature>
<evidence type="ECO:0000259" key="26">
    <source>
        <dbReference type="PROSITE" id="PS50125"/>
    </source>
</evidence>
<dbReference type="STRING" id="1257118.L8GLH1"/>
<dbReference type="InterPro" id="IPR001245">
    <property type="entry name" value="Ser-Thr/Tyr_kinase_cat_dom"/>
</dbReference>
<dbReference type="Gene3D" id="3.40.190.10">
    <property type="entry name" value="Periplasmic binding protein-like II"/>
    <property type="match status" value="4"/>
</dbReference>
<keyword evidence="13 21" id="KW-0067">ATP-binding</keyword>
<protein>
    <recommendedName>
        <fullName evidence="4">non-specific serine/threonine protein kinase</fullName>
        <ecNumber evidence="4">2.7.11.1</ecNumber>
    </recommendedName>
</protein>
<dbReference type="CDD" id="cd13999">
    <property type="entry name" value="STKc_MAP3K-like"/>
    <property type="match status" value="2"/>
</dbReference>
<keyword evidence="9 24" id="KW-0732">Signal</keyword>
<dbReference type="GO" id="GO:0005524">
    <property type="term" value="F:ATP binding"/>
    <property type="evidence" value="ECO:0007669"/>
    <property type="project" value="UniProtKB-UniRule"/>
</dbReference>
<dbReference type="PANTHER" id="PTHR44329">
    <property type="entry name" value="SERINE/THREONINE-PROTEIN KINASE TNNI3K-RELATED"/>
    <property type="match status" value="1"/>
</dbReference>
<dbReference type="GO" id="GO:0016020">
    <property type="term" value="C:membrane"/>
    <property type="evidence" value="ECO:0007669"/>
    <property type="project" value="UniProtKB-SubCell"/>
</dbReference>
<keyword evidence="7" id="KW-0808">Transferase</keyword>
<dbReference type="VEuPathDB" id="AmoebaDB:ACA1_097300"/>
<evidence type="ECO:0000313" key="27">
    <source>
        <dbReference type="EMBL" id="ELR13046.1"/>
    </source>
</evidence>